<protein>
    <submittedName>
        <fullName evidence="6">Putative superfamily 2 helicase</fullName>
    </submittedName>
</protein>
<dbReference type="SUPFAM" id="SSF158702">
    <property type="entry name" value="Sec63 N-terminal domain-like"/>
    <property type="match status" value="1"/>
</dbReference>
<gene>
    <name evidence="6" type="ORF">SBFV2_gp58</name>
</gene>
<feature type="domain" description="Helicase ATP-binding" evidence="5">
    <location>
        <begin position="1"/>
        <end position="129"/>
    </location>
</feature>
<dbReference type="PANTHER" id="PTHR12131:SF1">
    <property type="entry name" value="ATP-DEPENDENT RNA HELICASE SUPV3L1, MITOCHONDRIAL-RELATED"/>
    <property type="match status" value="1"/>
</dbReference>
<dbReference type="Gene3D" id="3.40.50.300">
    <property type="entry name" value="P-loop containing nucleotide triphosphate hydrolases"/>
    <property type="match status" value="2"/>
</dbReference>
<accession>A0A3Q8Q742</accession>
<organism evidence="6 7">
    <name type="scientific">Sulfolobales Beppu filamentous virus 2</name>
    <dbReference type="NCBI Taxonomy" id="2493123"/>
    <lineage>
        <taxon>Viruses</taxon>
        <taxon>Adnaviria</taxon>
        <taxon>Zilligvirae</taxon>
        <taxon>Taleaviricota</taxon>
        <taxon>Tokiviricetes</taxon>
        <taxon>Ligamenvirales</taxon>
        <taxon>Lipothrixviridae</taxon>
        <taxon>Alphalipothrixvirus</taxon>
        <taxon>Alphalipothrixvirus umijigokuense</taxon>
    </lineage>
</organism>
<evidence type="ECO:0000256" key="1">
    <source>
        <dbReference type="ARBA" id="ARBA00022741"/>
    </source>
</evidence>
<sequence length="498" mass="56601">MTDVLIKGRTGSGKTRLMITKAGEFVKNYHRVFHLSPLRSLSVQLYQRYKELYGDIVTNSLRDGYKIYVLTYNQFNQFLAVGNKVFDDVIIFDEFSLIINPLFSNVIYSAIINSVDAFKRYFLSATPVDVGIKYDEEIDLGQQGSDYEVKEVTNWERYVDFSKVGFIYVPGVDGTRTVCAKFDTGAGVDVDVDDPVLASMLKRGVAYYNSQMSPGDREKVAKLLELGEVRVICTTTALNYGVDYKFDYGIFTSPRFLSKADFIQFAGRVGRRGHGVVYVTFDVGKLPDVKAFRPDEGVMDFARLIGGDYDYICKKYDICDKALLKTLAFHLVHPAEAKKIIEMQYLRVDNDEYRLCVLAGLMKSSVDVDPMCNSYGLLVDRSTVSVFRKALNLEKLSFSDYKLLQEASYKAHIIGILKDARFEDISLALKYGLPLEHIRDLVKLIDIPYIGRVRAYELYKEGVTRKNLCEKYAVLKKVVGEKIAKKIYELACTSKWIS</sequence>
<dbReference type="SMART" id="SM00490">
    <property type="entry name" value="HELICc"/>
    <property type="match status" value="1"/>
</dbReference>
<dbReference type="PROSITE" id="PS51192">
    <property type="entry name" value="HELICASE_ATP_BIND_1"/>
    <property type="match status" value="1"/>
</dbReference>
<dbReference type="InterPro" id="IPR014001">
    <property type="entry name" value="Helicase_ATP-bd"/>
</dbReference>
<dbReference type="InterPro" id="IPR011545">
    <property type="entry name" value="DEAD/DEAH_box_helicase_dom"/>
</dbReference>
<dbReference type="InterPro" id="IPR027417">
    <property type="entry name" value="P-loop_NTPase"/>
</dbReference>
<dbReference type="GO" id="GO:0005524">
    <property type="term" value="F:ATP binding"/>
    <property type="evidence" value="ECO:0007669"/>
    <property type="project" value="UniProtKB-KW"/>
</dbReference>
<dbReference type="GO" id="GO:0004386">
    <property type="term" value="F:helicase activity"/>
    <property type="evidence" value="ECO:0007669"/>
    <property type="project" value="UniProtKB-KW"/>
</dbReference>
<dbReference type="SUPFAM" id="SSF52540">
    <property type="entry name" value="P-loop containing nucleoside triphosphate hydrolases"/>
    <property type="match status" value="1"/>
</dbReference>
<keyword evidence="1" id="KW-0547">Nucleotide-binding</keyword>
<dbReference type="PANTHER" id="PTHR12131">
    <property type="entry name" value="ATP-DEPENDENT RNA AND DNA HELICASE"/>
    <property type="match status" value="1"/>
</dbReference>
<dbReference type="Pfam" id="PF00271">
    <property type="entry name" value="Helicase_C"/>
    <property type="match status" value="1"/>
</dbReference>
<evidence type="ECO:0000256" key="3">
    <source>
        <dbReference type="ARBA" id="ARBA00022806"/>
    </source>
</evidence>
<reference evidence="6 7" key="1">
    <citation type="journal article" date="2018" name="Environ. Microbiol.">
        <title>New archaeal viruses discovered by metagenomic analysis of viral communities in enrichment cultures.</title>
        <authorList>
            <person name="Liu Y."/>
            <person name="Brandt D."/>
            <person name="Ishino S."/>
            <person name="Ishino Y."/>
            <person name="Koonin E.V."/>
            <person name="Kalinowski J."/>
            <person name="Krupovic M."/>
            <person name="Prangishvili D."/>
        </authorList>
    </citation>
    <scope>NUCLEOTIDE SEQUENCE [LARGE SCALE GENOMIC DNA]</scope>
</reference>
<evidence type="ECO:0000259" key="5">
    <source>
        <dbReference type="PROSITE" id="PS51192"/>
    </source>
</evidence>
<evidence type="ECO:0000256" key="2">
    <source>
        <dbReference type="ARBA" id="ARBA00022801"/>
    </source>
</evidence>
<dbReference type="InterPro" id="IPR001650">
    <property type="entry name" value="Helicase_C-like"/>
</dbReference>
<keyword evidence="7" id="KW-1185">Reference proteome</keyword>
<keyword evidence="2" id="KW-0378">Hydrolase</keyword>
<dbReference type="InterPro" id="IPR050699">
    <property type="entry name" value="RNA-DNA_Helicase"/>
</dbReference>
<dbReference type="Gene3D" id="1.10.150.20">
    <property type="entry name" value="5' to 3' exonuclease, C-terminal subdomain"/>
    <property type="match status" value="1"/>
</dbReference>
<dbReference type="EMBL" id="MK064563">
    <property type="protein sequence ID" value="AZI75825.1"/>
    <property type="molecule type" value="Genomic_DNA"/>
</dbReference>
<evidence type="ECO:0000313" key="7">
    <source>
        <dbReference type="Proteomes" id="UP000277749"/>
    </source>
</evidence>
<dbReference type="GO" id="GO:0003676">
    <property type="term" value="F:nucleic acid binding"/>
    <property type="evidence" value="ECO:0007669"/>
    <property type="project" value="InterPro"/>
</dbReference>
<keyword evidence="3 6" id="KW-0347">Helicase</keyword>
<name>A0A3Q8Q742_9VIRU</name>
<evidence type="ECO:0000313" key="6">
    <source>
        <dbReference type="EMBL" id="AZI75825.1"/>
    </source>
</evidence>
<keyword evidence="4" id="KW-0067">ATP-binding</keyword>
<evidence type="ECO:0000256" key="4">
    <source>
        <dbReference type="ARBA" id="ARBA00022840"/>
    </source>
</evidence>
<dbReference type="Proteomes" id="UP000277749">
    <property type="component" value="Segment"/>
</dbReference>
<dbReference type="GO" id="GO:0016787">
    <property type="term" value="F:hydrolase activity"/>
    <property type="evidence" value="ECO:0007669"/>
    <property type="project" value="UniProtKB-KW"/>
</dbReference>
<dbReference type="Pfam" id="PF00270">
    <property type="entry name" value="DEAD"/>
    <property type="match status" value="1"/>
</dbReference>
<proteinExistence type="predicted"/>